<keyword evidence="5" id="KW-0460">Magnesium</keyword>
<evidence type="ECO:0000256" key="5">
    <source>
        <dbReference type="ARBA" id="ARBA00022842"/>
    </source>
</evidence>
<evidence type="ECO:0000256" key="2">
    <source>
        <dbReference type="ARBA" id="ARBA00012146"/>
    </source>
</evidence>
<organism evidence="6 7">
    <name type="scientific">Adhaeribacter soli</name>
    <dbReference type="NCBI Taxonomy" id="2607655"/>
    <lineage>
        <taxon>Bacteria</taxon>
        <taxon>Pseudomonadati</taxon>
        <taxon>Bacteroidota</taxon>
        <taxon>Cytophagia</taxon>
        <taxon>Cytophagales</taxon>
        <taxon>Hymenobacteraceae</taxon>
        <taxon>Adhaeribacter</taxon>
    </lineage>
</organism>
<dbReference type="EC" id="3.6.1.1" evidence="2"/>
<dbReference type="GO" id="GO:0004427">
    <property type="term" value="F:inorganic diphosphate phosphatase activity"/>
    <property type="evidence" value="ECO:0007669"/>
    <property type="project" value="UniProtKB-EC"/>
</dbReference>
<dbReference type="Proteomes" id="UP000326570">
    <property type="component" value="Unassembled WGS sequence"/>
</dbReference>
<keyword evidence="4" id="KW-0378">Hydrolase</keyword>
<name>A0A5N1IUT3_9BACT</name>
<evidence type="ECO:0000256" key="1">
    <source>
        <dbReference type="ARBA" id="ARBA00001946"/>
    </source>
</evidence>
<evidence type="ECO:0000256" key="4">
    <source>
        <dbReference type="ARBA" id="ARBA00022801"/>
    </source>
</evidence>
<keyword evidence="7" id="KW-1185">Reference proteome</keyword>
<dbReference type="InterPro" id="IPR036649">
    <property type="entry name" value="Pyrophosphatase_sf"/>
</dbReference>
<evidence type="ECO:0000313" key="6">
    <source>
        <dbReference type="EMBL" id="KAA9333527.1"/>
    </source>
</evidence>
<dbReference type="GO" id="GO:0006796">
    <property type="term" value="P:phosphate-containing compound metabolic process"/>
    <property type="evidence" value="ECO:0007669"/>
    <property type="project" value="InterPro"/>
</dbReference>
<proteinExistence type="predicted"/>
<gene>
    <name evidence="6" type="ORF">F0P94_09710</name>
</gene>
<evidence type="ECO:0000313" key="7">
    <source>
        <dbReference type="Proteomes" id="UP000326570"/>
    </source>
</evidence>
<dbReference type="AlphaFoldDB" id="A0A5N1IUT3"/>
<dbReference type="PROSITE" id="PS51257">
    <property type="entry name" value="PROKAR_LIPOPROTEIN"/>
    <property type="match status" value="1"/>
</dbReference>
<comment type="cofactor">
    <cofactor evidence="1">
        <name>Mg(2+)</name>
        <dbReference type="ChEBI" id="CHEBI:18420"/>
    </cofactor>
</comment>
<keyword evidence="3" id="KW-0479">Metal-binding</keyword>
<protein>
    <recommendedName>
        <fullName evidence="2">inorganic diphosphatase</fullName>
        <ecNumber evidence="2">3.6.1.1</ecNumber>
    </recommendedName>
</protein>
<dbReference type="GO" id="GO:0005737">
    <property type="term" value="C:cytoplasm"/>
    <property type="evidence" value="ECO:0007669"/>
    <property type="project" value="InterPro"/>
</dbReference>
<dbReference type="Pfam" id="PF00719">
    <property type="entry name" value="Pyrophosphatase"/>
    <property type="match status" value="1"/>
</dbReference>
<dbReference type="RefSeq" id="WP_150903695.1">
    <property type="nucleotide sequence ID" value="NZ_VTWT01000005.1"/>
</dbReference>
<dbReference type="Gene3D" id="3.90.80.10">
    <property type="entry name" value="Inorganic pyrophosphatase"/>
    <property type="match status" value="1"/>
</dbReference>
<dbReference type="EMBL" id="VTWT01000005">
    <property type="protein sequence ID" value="KAA9333527.1"/>
    <property type="molecule type" value="Genomic_DNA"/>
</dbReference>
<evidence type="ECO:0000256" key="3">
    <source>
        <dbReference type="ARBA" id="ARBA00022723"/>
    </source>
</evidence>
<comment type="caution">
    <text evidence="6">The sequence shown here is derived from an EMBL/GenBank/DDBJ whole genome shotgun (WGS) entry which is preliminary data.</text>
</comment>
<accession>A0A5N1IUT3</accession>
<dbReference type="InterPro" id="IPR008162">
    <property type="entry name" value="Pyrophosphatase"/>
</dbReference>
<dbReference type="SUPFAM" id="SSF50324">
    <property type="entry name" value="Inorganic pyrophosphatase"/>
    <property type="match status" value="1"/>
</dbReference>
<sequence>MKKVIFLLLLPWLTGCSTDYPNLPAFSQTRQLQAVIETPAGSAHKYYYNAGTGEFTRLQEAGQDKMIRFLPYPGNAGFIPSTRIDSDGDPLEVLVIAESQPTGTVTEIMPLGMLLLERGGELYYQLIATPARPGERLLEATNYQEFSTKNAAVKKILETWFLQSDPASGTKIMGWKDENFAENIVQQKLK</sequence>
<dbReference type="GO" id="GO:0000287">
    <property type="term" value="F:magnesium ion binding"/>
    <property type="evidence" value="ECO:0007669"/>
    <property type="project" value="InterPro"/>
</dbReference>
<reference evidence="6 7" key="1">
    <citation type="submission" date="2019-09" db="EMBL/GenBank/DDBJ databases">
        <title>Genome sequence of Adhaeribacter sp. M2.</title>
        <authorList>
            <person name="Srinivasan S."/>
        </authorList>
    </citation>
    <scope>NUCLEOTIDE SEQUENCE [LARGE SCALE GENOMIC DNA]</scope>
    <source>
        <strain evidence="6 7">M2</strain>
    </source>
</reference>